<comment type="subcellular location">
    <subcellularLocation>
        <location evidence="1">Nucleus</location>
    </subcellularLocation>
</comment>
<dbReference type="PROSITE" id="PS50888">
    <property type="entry name" value="BHLH"/>
    <property type="match status" value="1"/>
</dbReference>
<feature type="region of interest" description="Disordered" evidence="6">
    <location>
        <begin position="1"/>
        <end position="39"/>
    </location>
</feature>
<dbReference type="FunFam" id="4.10.280.10:FF:000004">
    <property type="entry name" value="Basic helix-loop-helix transcription factor"/>
    <property type="match status" value="1"/>
</dbReference>
<dbReference type="PANTHER" id="PTHR45855">
    <property type="entry name" value="TRANSCRIPTION FACTOR PIF1-RELATED"/>
    <property type="match status" value="1"/>
</dbReference>
<evidence type="ECO:0000256" key="4">
    <source>
        <dbReference type="ARBA" id="ARBA00023163"/>
    </source>
</evidence>
<dbReference type="GO" id="GO:0003677">
    <property type="term" value="F:DNA binding"/>
    <property type="evidence" value="ECO:0007669"/>
    <property type="project" value="UniProtKB-KW"/>
</dbReference>
<evidence type="ECO:0000259" key="7">
    <source>
        <dbReference type="PROSITE" id="PS50888"/>
    </source>
</evidence>
<keyword evidence="4" id="KW-0804">Transcription</keyword>
<feature type="compositionally biased region" description="Basic and acidic residues" evidence="6">
    <location>
        <begin position="87"/>
        <end position="99"/>
    </location>
</feature>
<organism evidence="8 9">
    <name type="scientific">Tetracentron sinense</name>
    <name type="common">Spur-leaf</name>
    <dbReference type="NCBI Taxonomy" id="13715"/>
    <lineage>
        <taxon>Eukaryota</taxon>
        <taxon>Viridiplantae</taxon>
        <taxon>Streptophyta</taxon>
        <taxon>Embryophyta</taxon>
        <taxon>Tracheophyta</taxon>
        <taxon>Spermatophyta</taxon>
        <taxon>Magnoliopsida</taxon>
        <taxon>Trochodendrales</taxon>
        <taxon>Trochodendraceae</taxon>
        <taxon>Tetracentron</taxon>
    </lineage>
</organism>
<evidence type="ECO:0000256" key="3">
    <source>
        <dbReference type="ARBA" id="ARBA00023125"/>
    </source>
</evidence>
<protein>
    <recommendedName>
        <fullName evidence="7">BHLH domain-containing protein</fullName>
    </recommendedName>
</protein>
<dbReference type="InterPro" id="IPR011598">
    <property type="entry name" value="bHLH_dom"/>
</dbReference>
<feature type="compositionally biased region" description="Low complexity" evidence="6">
    <location>
        <begin position="8"/>
        <end position="27"/>
    </location>
</feature>
<dbReference type="Proteomes" id="UP000655225">
    <property type="component" value="Unassembled WGS sequence"/>
</dbReference>
<sequence length="270" mass="29904">MSDKGNNPPLLFSSTSPTTSTTGFFPGETPPEDHHRPDAITASVSTRRFTAMENDLEDYDCESEEFLDASEGLMKAVPSRTSSKRSRAAEVHNLSEKRRRSRINEKMKALQKLIPNSNKTDKASMLDEAIEYLKQLQLQLQMLSMRNGLSSHPMYLPGVLQPLQLPQMQMAFEGNGYTGIGTRAVNQKTLTQTIFDLSNHCTSAHQPIGVSTMTNVPNSETSFRLGSSIRAHLGPFQRATSSEVICREDMLPQQQLDIGHSSRNPTGGSF</sequence>
<dbReference type="CDD" id="cd11445">
    <property type="entry name" value="bHLH_AtPIF_like"/>
    <property type="match status" value="1"/>
</dbReference>
<proteinExistence type="predicted"/>
<dbReference type="InterPro" id="IPR036638">
    <property type="entry name" value="HLH_DNA-bd_sf"/>
</dbReference>
<evidence type="ECO:0000256" key="5">
    <source>
        <dbReference type="ARBA" id="ARBA00023242"/>
    </source>
</evidence>
<dbReference type="GO" id="GO:0005634">
    <property type="term" value="C:nucleus"/>
    <property type="evidence" value="ECO:0007669"/>
    <property type="project" value="UniProtKB-SubCell"/>
</dbReference>
<evidence type="ECO:0000256" key="2">
    <source>
        <dbReference type="ARBA" id="ARBA00023015"/>
    </source>
</evidence>
<keyword evidence="3" id="KW-0238">DNA-binding</keyword>
<reference evidence="8 9" key="1">
    <citation type="submission" date="2020-04" db="EMBL/GenBank/DDBJ databases">
        <title>Plant Genome Project.</title>
        <authorList>
            <person name="Zhang R.-G."/>
        </authorList>
    </citation>
    <scope>NUCLEOTIDE SEQUENCE [LARGE SCALE GENOMIC DNA]</scope>
    <source>
        <strain evidence="8">YNK0</strain>
        <tissue evidence="8">Leaf</tissue>
    </source>
</reference>
<feature type="region of interest" description="Disordered" evidence="6">
    <location>
        <begin position="78"/>
        <end position="99"/>
    </location>
</feature>
<dbReference type="Pfam" id="PF00010">
    <property type="entry name" value="HLH"/>
    <property type="match status" value="1"/>
</dbReference>
<comment type="caution">
    <text evidence="8">The sequence shown here is derived from an EMBL/GenBank/DDBJ whole genome shotgun (WGS) entry which is preliminary data.</text>
</comment>
<keyword evidence="9" id="KW-1185">Reference proteome</keyword>
<dbReference type="SUPFAM" id="SSF47459">
    <property type="entry name" value="HLH, helix-loop-helix DNA-binding domain"/>
    <property type="match status" value="1"/>
</dbReference>
<accession>A0A834YDS5</accession>
<name>A0A834YDS5_TETSI</name>
<evidence type="ECO:0000256" key="1">
    <source>
        <dbReference type="ARBA" id="ARBA00004123"/>
    </source>
</evidence>
<dbReference type="EMBL" id="JABCRI010000024">
    <property type="protein sequence ID" value="KAF8377565.1"/>
    <property type="molecule type" value="Genomic_DNA"/>
</dbReference>
<gene>
    <name evidence="8" type="ORF">HHK36_030947</name>
</gene>
<dbReference type="SMART" id="SM00353">
    <property type="entry name" value="HLH"/>
    <property type="match status" value="1"/>
</dbReference>
<dbReference type="OrthoDB" id="690068at2759"/>
<evidence type="ECO:0000256" key="6">
    <source>
        <dbReference type="SAM" id="MobiDB-lite"/>
    </source>
</evidence>
<dbReference type="PANTHER" id="PTHR45855:SF6">
    <property type="entry name" value="TRANSCRIPTION FACTOR ALC"/>
    <property type="match status" value="1"/>
</dbReference>
<evidence type="ECO:0000313" key="8">
    <source>
        <dbReference type="EMBL" id="KAF8377565.1"/>
    </source>
</evidence>
<keyword evidence="5" id="KW-0539">Nucleus</keyword>
<dbReference type="Gene3D" id="4.10.280.10">
    <property type="entry name" value="Helix-loop-helix DNA-binding domain"/>
    <property type="match status" value="1"/>
</dbReference>
<feature type="domain" description="BHLH" evidence="7">
    <location>
        <begin position="87"/>
        <end position="136"/>
    </location>
</feature>
<evidence type="ECO:0000313" key="9">
    <source>
        <dbReference type="Proteomes" id="UP000655225"/>
    </source>
</evidence>
<dbReference type="OMA" id="FTAMEND"/>
<dbReference type="InterPro" id="IPR031066">
    <property type="entry name" value="bHLH_ALC-like_plant"/>
</dbReference>
<dbReference type="GO" id="GO:0046983">
    <property type="term" value="F:protein dimerization activity"/>
    <property type="evidence" value="ECO:0007669"/>
    <property type="project" value="InterPro"/>
</dbReference>
<keyword evidence="2" id="KW-0805">Transcription regulation</keyword>
<dbReference type="InterPro" id="IPR047265">
    <property type="entry name" value="PIF1-like_bHLH"/>
</dbReference>
<dbReference type="AlphaFoldDB" id="A0A834YDS5"/>